<feature type="domain" description="NADP-dependent oxidoreductase" evidence="2">
    <location>
        <begin position="16"/>
        <end position="309"/>
    </location>
</feature>
<protein>
    <submittedName>
        <fullName evidence="3">Aryl-alcohol dehydrogenase-like predicted oxidoreductase</fullName>
    </submittedName>
</protein>
<dbReference type="PANTHER" id="PTHR43364">
    <property type="entry name" value="NADH-SPECIFIC METHYLGLYOXAL REDUCTASE-RELATED"/>
    <property type="match status" value="1"/>
</dbReference>
<dbReference type="InterPro" id="IPR050523">
    <property type="entry name" value="AKR_Detox_Biosynth"/>
</dbReference>
<gene>
    <name evidence="3" type="ORF">HNQ39_004096</name>
</gene>
<dbReference type="PRINTS" id="PR00069">
    <property type="entry name" value="ALDKETRDTASE"/>
</dbReference>
<dbReference type="AlphaFoldDB" id="A0A7W9W8L3"/>
<dbReference type="CDD" id="cd19087">
    <property type="entry name" value="AKR_AKR12A1_B1_C1"/>
    <property type="match status" value="1"/>
</dbReference>
<sequence>MNYRAFGRTGVQVSDLCLGCMNFGDDCSEADSIALMHRAIDDGINFFDTADVYSRGISETIVGKALAGEKRDKVFLATKVYNRMGDGPNDLGSHRYHIIKGCEDSLRRLNTDHIDLYQIHRPQSSIPIDETLRALDDLVRSGKVRYIGTSTFAAYQVVESLWASKELHLNRFVCEQPPYNLLDRRIERELLPMCRTYGIATIPWAPLAGGLLSGKYRAGAPRPDGARYASKAAPFARDNEAALQTVEKYVAWCDSRGYEPSQVALAWVLLQPGVTSPIIGPKNAAQYEAYLAARDLTLTADDHAALDALFPPGTHVSEYYRADFGPTARWM</sequence>
<dbReference type="PANTHER" id="PTHR43364:SF4">
    <property type="entry name" value="NAD(P)-LINKED OXIDOREDUCTASE SUPERFAMILY PROTEIN"/>
    <property type="match status" value="1"/>
</dbReference>
<keyword evidence="1" id="KW-0560">Oxidoreductase</keyword>
<dbReference type="FunFam" id="3.20.20.100:FF:000004">
    <property type="entry name" value="Oxidoreductase, aldo/keto reductase"/>
    <property type="match status" value="1"/>
</dbReference>
<evidence type="ECO:0000256" key="1">
    <source>
        <dbReference type="ARBA" id="ARBA00023002"/>
    </source>
</evidence>
<dbReference type="Pfam" id="PF00248">
    <property type="entry name" value="Aldo_ket_red"/>
    <property type="match status" value="1"/>
</dbReference>
<proteinExistence type="predicted"/>
<organism evidence="3 4">
    <name type="scientific">Armatimonas rosea</name>
    <dbReference type="NCBI Taxonomy" id="685828"/>
    <lineage>
        <taxon>Bacteria</taxon>
        <taxon>Bacillati</taxon>
        <taxon>Armatimonadota</taxon>
        <taxon>Armatimonadia</taxon>
        <taxon>Armatimonadales</taxon>
        <taxon>Armatimonadaceae</taxon>
        <taxon>Armatimonas</taxon>
    </lineage>
</organism>
<dbReference type="EMBL" id="JACHGW010000004">
    <property type="protein sequence ID" value="MBB6052275.1"/>
    <property type="molecule type" value="Genomic_DNA"/>
</dbReference>
<name>A0A7W9W8L3_ARMRO</name>
<dbReference type="InterPro" id="IPR023210">
    <property type="entry name" value="NADP_OxRdtase_dom"/>
</dbReference>
<dbReference type="GO" id="GO:0016491">
    <property type="term" value="F:oxidoreductase activity"/>
    <property type="evidence" value="ECO:0007669"/>
    <property type="project" value="UniProtKB-KW"/>
</dbReference>
<accession>A0A7W9W8L3</accession>
<comment type="caution">
    <text evidence="3">The sequence shown here is derived from an EMBL/GenBank/DDBJ whole genome shotgun (WGS) entry which is preliminary data.</text>
</comment>
<dbReference type="InterPro" id="IPR020471">
    <property type="entry name" value="AKR"/>
</dbReference>
<evidence type="ECO:0000313" key="4">
    <source>
        <dbReference type="Proteomes" id="UP000520814"/>
    </source>
</evidence>
<evidence type="ECO:0000259" key="2">
    <source>
        <dbReference type="Pfam" id="PF00248"/>
    </source>
</evidence>
<dbReference type="Gene3D" id="3.20.20.100">
    <property type="entry name" value="NADP-dependent oxidoreductase domain"/>
    <property type="match status" value="1"/>
</dbReference>
<evidence type="ECO:0000313" key="3">
    <source>
        <dbReference type="EMBL" id="MBB6052275.1"/>
    </source>
</evidence>
<dbReference type="RefSeq" id="WP_184201020.1">
    <property type="nucleotide sequence ID" value="NZ_JACHGW010000004.1"/>
</dbReference>
<dbReference type="GO" id="GO:0005829">
    <property type="term" value="C:cytosol"/>
    <property type="evidence" value="ECO:0007669"/>
    <property type="project" value="UniProtKB-ARBA"/>
</dbReference>
<keyword evidence="4" id="KW-1185">Reference proteome</keyword>
<reference evidence="3 4" key="1">
    <citation type="submission" date="2020-08" db="EMBL/GenBank/DDBJ databases">
        <title>Genomic Encyclopedia of Type Strains, Phase IV (KMG-IV): sequencing the most valuable type-strain genomes for metagenomic binning, comparative biology and taxonomic classification.</title>
        <authorList>
            <person name="Goeker M."/>
        </authorList>
    </citation>
    <scope>NUCLEOTIDE SEQUENCE [LARGE SCALE GENOMIC DNA]</scope>
    <source>
        <strain evidence="3 4">DSM 23562</strain>
    </source>
</reference>
<dbReference type="SUPFAM" id="SSF51430">
    <property type="entry name" value="NAD(P)-linked oxidoreductase"/>
    <property type="match status" value="1"/>
</dbReference>
<dbReference type="Proteomes" id="UP000520814">
    <property type="component" value="Unassembled WGS sequence"/>
</dbReference>
<dbReference type="InterPro" id="IPR036812">
    <property type="entry name" value="NAD(P)_OxRdtase_dom_sf"/>
</dbReference>